<dbReference type="EMBL" id="BRZM01000070">
    <property type="protein sequence ID" value="GLD64693.1"/>
    <property type="molecule type" value="Genomic_DNA"/>
</dbReference>
<proteinExistence type="predicted"/>
<evidence type="ECO:0000313" key="1">
    <source>
        <dbReference type="EMBL" id="GLD64693.1"/>
    </source>
</evidence>
<organism evidence="1 2">
    <name type="scientific">Lates japonicus</name>
    <name type="common">Japanese lates</name>
    <dbReference type="NCBI Taxonomy" id="270547"/>
    <lineage>
        <taxon>Eukaryota</taxon>
        <taxon>Metazoa</taxon>
        <taxon>Chordata</taxon>
        <taxon>Craniata</taxon>
        <taxon>Vertebrata</taxon>
        <taxon>Euteleostomi</taxon>
        <taxon>Actinopterygii</taxon>
        <taxon>Neopterygii</taxon>
        <taxon>Teleostei</taxon>
        <taxon>Neoteleostei</taxon>
        <taxon>Acanthomorphata</taxon>
        <taxon>Carangaria</taxon>
        <taxon>Carangaria incertae sedis</taxon>
        <taxon>Centropomidae</taxon>
        <taxon>Lates</taxon>
    </lineage>
</organism>
<protein>
    <submittedName>
        <fullName evidence="1">Sterile alpha motif domain-containing protein 9-like protein</fullName>
    </submittedName>
</protein>
<evidence type="ECO:0000313" key="2">
    <source>
        <dbReference type="Proteomes" id="UP001279410"/>
    </source>
</evidence>
<reference evidence="1" key="1">
    <citation type="submission" date="2022-08" db="EMBL/GenBank/DDBJ databases">
        <title>Genome sequencing of akame (Lates japonicus).</title>
        <authorList>
            <person name="Hashiguchi Y."/>
            <person name="Takahashi H."/>
        </authorList>
    </citation>
    <scope>NUCLEOTIDE SEQUENCE</scope>
    <source>
        <strain evidence="1">Kochi</strain>
    </source>
</reference>
<accession>A0AAD3N0T0</accession>
<gene>
    <name evidence="1" type="ORF">AKAME5_001622300</name>
</gene>
<dbReference type="PANTHER" id="PTHR16155">
    <property type="entry name" value="DED DOMAIN-CONTAINING PROTEIN"/>
    <property type="match status" value="1"/>
</dbReference>
<dbReference type="Proteomes" id="UP001279410">
    <property type="component" value="Unassembled WGS sequence"/>
</dbReference>
<name>A0AAD3N0T0_LATJO</name>
<keyword evidence="2" id="KW-1185">Reference proteome</keyword>
<sequence length="285" mass="32766">MVFSKVRRANRPLKNQLAAFLSLLSAYVPGSYLLESQCLEFLKHDDSIHGHLSLEDRMQPFSHLIITYQQDETSERRVRMAHPMIAQCCTELMAEADKAASRIIPTELSHFLLENEDATEDLINNMMSKDKIFRDLRVQENLLKFHGVVKKYSLFTTIGGMEIKVKAHKRDSLWFPHEVSFYLGFTIRGLLAFGIKRKPSENRPPKCCASCGSDMAESKTDVKQDSCTWTAATPKRTTLNHAPTYRRQTGTSRSHWETKRRTYGPVQFQEMNIKTKTEETGMISR</sequence>
<dbReference type="GO" id="GO:0005737">
    <property type="term" value="C:cytoplasm"/>
    <property type="evidence" value="ECO:0007669"/>
    <property type="project" value="TreeGrafter"/>
</dbReference>
<comment type="caution">
    <text evidence="1">The sequence shown here is derived from an EMBL/GenBank/DDBJ whole genome shotgun (WGS) entry which is preliminary data.</text>
</comment>
<dbReference type="AlphaFoldDB" id="A0AAD3N0T0"/>
<dbReference type="PANTHER" id="PTHR16155:SF18">
    <property type="entry name" value="STERILE ALPHA MOTIF DOMAIN-CONTAINING PROTEIN 9-LIKE"/>
    <property type="match status" value="1"/>
</dbReference>